<dbReference type="OrthoDB" id="341259at2759"/>
<gene>
    <name evidence="4" type="ORF">M441DRAFT_153088</name>
</gene>
<dbReference type="PANTHER" id="PTHR24171">
    <property type="entry name" value="ANKYRIN REPEAT DOMAIN-CONTAINING PROTEIN 39-RELATED"/>
    <property type="match status" value="1"/>
</dbReference>
<dbReference type="Proteomes" id="UP000240493">
    <property type="component" value="Unassembled WGS sequence"/>
</dbReference>
<dbReference type="PROSITE" id="PS50297">
    <property type="entry name" value="ANK_REP_REGION"/>
    <property type="match status" value="1"/>
</dbReference>
<accession>A0A2T3YT15</accession>
<evidence type="ECO:0000256" key="2">
    <source>
        <dbReference type="ARBA" id="ARBA00023043"/>
    </source>
</evidence>
<organism evidence="4 5">
    <name type="scientific">Trichoderma asperellum (strain ATCC 204424 / CBS 433.97 / NBRC 101777)</name>
    <dbReference type="NCBI Taxonomy" id="1042311"/>
    <lineage>
        <taxon>Eukaryota</taxon>
        <taxon>Fungi</taxon>
        <taxon>Dikarya</taxon>
        <taxon>Ascomycota</taxon>
        <taxon>Pezizomycotina</taxon>
        <taxon>Sordariomycetes</taxon>
        <taxon>Hypocreomycetidae</taxon>
        <taxon>Hypocreales</taxon>
        <taxon>Hypocreaceae</taxon>
        <taxon>Trichoderma</taxon>
    </lineage>
</organism>
<reference evidence="4 5" key="1">
    <citation type="submission" date="2016-07" db="EMBL/GenBank/DDBJ databases">
        <title>Multiple horizontal gene transfer events from other fungi enriched the ability of initially mycotrophic Trichoderma (Ascomycota) to feed on dead plant biomass.</title>
        <authorList>
            <consortium name="DOE Joint Genome Institute"/>
            <person name="Aerts A."/>
            <person name="Atanasova L."/>
            <person name="Chenthamara K."/>
            <person name="Zhang J."/>
            <person name="Grujic M."/>
            <person name="Henrissat B."/>
            <person name="Kuo A."/>
            <person name="Salamov A."/>
            <person name="Lipzen A."/>
            <person name="Labutti K."/>
            <person name="Barry K."/>
            <person name="Miao Y."/>
            <person name="Rahimi M.J."/>
            <person name="Shen Q."/>
            <person name="Grigoriev I.V."/>
            <person name="Kubicek C.P."/>
            <person name="Druzhinina I.S."/>
        </authorList>
    </citation>
    <scope>NUCLEOTIDE SEQUENCE [LARGE SCALE GENOMIC DNA]</scope>
    <source>
        <strain evidence="4 5">CBS 433.97</strain>
    </source>
</reference>
<evidence type="ECO:0000313" key="4">
    <source>
        <dbReference type="EMBL" id="PTB35677.1"/>
    </source>
</evidence>
<dbReference type="InterPro" id="IPR036770">
    <property type="entry name" value="Ankyrin_rpt-contain_sf"/>
</dbReference>
<dbReference type="AlphaFoldDB" id="A0A2T3YT15"/>
<evidence type="ECO:0000256" key="1">
    <source>
        <dbReference type="ARBA" id="ARBA00022737"/>
    </source>
</evidence>
<dbReference type="Gene3D" id="1.25.40.20">
    <property type="entry name" value="Ankyrin repeat-containing domain"/>
    <property type="match status" value="1"/>
</dbReference>
<evidence type="ECO:0000313" key="5">
    <source>
        <dbReference type="Proteomes" id="UP000240493"/>
    </source>
</evidence>
<dbReference type="PROSITE" id="PS50088">
    <property type="entry name" value="ANK_REPEAT"/>
    <property type="match status" value="1"/>
</dbReference>
<dbReference type="STRING" id="1042311.A0A2T3YT15"/>
<dbReference type="SMART" id="SM00248">
    <property type="entry name" value="ANK"/>
    <property type="match status" value="2"/>
</dbReference>
<keyword evidence="2 3" id="KW-0040">ANK repeat</keyword>
<dbReference type="Pfam" id="PF12796">
    <property type="entry name" value="Ank_2"/>
    <property type="match status" value="1"/>
</dbReference>
<proteinExistence type="predicted"/>
<dbReference type="PANTHER" id="PTHR24171:SF9">
    <property type="entry name" value="ANKYRIN REPEAT DOMAIN-CONTAINING PROTEIN 39"/>
    <property type="match status" value="1"/>
</dbReference>
<feature type="repeat" description="ANK" evidence="3">
    <location>
        <begin position="36"/>
        <end position="68"/>
    </location>
</feature>
<dbReference type="EMBL" id="KZ679274">
    <property type="protein sequence ID" value="PTB35677.1"/>
    <property type="molecule type" value="Genomic_DNA"/>
</dbReference>
<keyword evidence="1" id="KW-0677">Repeat</keyword>
<keyword evidence="5" id="KW-1185">Reference proteome</keyword>
<dbReference type="SUPFAM" id="SSF48403">
    <property type="entry name" value="Ankyrin repeat"/>
    <property type="match status" value="1"/>
</dbReference>
<protein>
    <submittedName>
        <fullName evidence="4">Uncharacterized protein</fullName>
    </submittedName>
</protein>
<name>A0A2T3YT15_TRIA4</name>
<evidence type="ECO:0000256" key="3">
    <source>
        <dbReference type="PROSITE-ProRule" id="PRU00023"/>
    </source>
</evidence>
<sequence>DENGSVALHNIDSLTTQLTLEILIRRGANTNVADYSGTTPLLSAIQRQSNEAVDYLISKGADVNMPTGQYGTALNMACYSGKLESVTNLVENKANVNFSYTGLYGIRSIRQCCALMMMRNTA</sequence>
<dbReference type="InterPro" id="IPR002110">
    <property type="entry name" value="Ankyrin_rpt"/>
</dbReference>
<feature type="non-terminal residue" evidence="4">
    <location>
        <position position="1"/>
    </location>
</feature>